<evidence type="ECO:0000256" key="9">
    <source>
        <dbReference type="ARBA" id="ARBA00022982"/>
    </source>
</evidence>
<evidence type="ECO:0000256" key="6">
    <source>
        <dbReference type="ARBA" id="ARBA00022723"/>
    </source>
</evidence>
<protein>
    <recommendedName>
        <fullName evidence="17">Alternative oxidase</fullName>
        <ecNumber evidence="17">1.-.-.-</ecNumber>
    </recommendedName>
</protein>
<keyword evidence="21" id="KW-1185">Reference proteome</keyword>
<keyword evidence="3" id="KW-0813">Transport</keyword>
<evidence type="ECO:0000256" key="8">
    <source>
        <dbReference type="ARBA" id="ARBA00022946"/>
    </source>
</evidence>
<keyword evidence="10 19" id="KW-1133">Transmembrane helix</keyword>
<feature type="binding site" evidence="16">
    <location>
        <position position="193"/>
    </location>
    <ligand>
        <name>Fe cation</name>
        <dbReference type="ChEBI" id="CHEBI:24875"/>
        <label>1</label>
    </ligand>
</feature>
<dbReference type="GO" id="GO:0010230">
    <property type="term" value="P:alternative respiration"/>
    <property type="evidence" value="ECO:0007669"/>
    <property type="project" value="TreeGrafter"/>
</dbReference>
<feature type="binding site" evidence="16">
    <location>
        <position position="193"/>
    </location>
    <ligand>
        <name>Fe cation</name>
        <dbReference type="ChEBI" id="CHEBI:24875"/>
        <label>2</label>
    </ligand>
</feature>
<evidence type="ECO:0000256" key="10">
    <source>
        <dbReference type="ARBA" id="ARBA00022989"/>
    </source>
</evidence>
<keyword evidence="11 17" id="KW-0560">Oxidoreductase</keyword>
<dbReference type="InterPro" id="IPR038659">
    <property type="entry name" value="AOX_sf"/>
</dbReference>
<dbReference type="GO" id="GO:0046872">
    <property type="term" value="F:metal ion binding"/>
    <property type="evidence" value="ECO:0007669"/>
    <property type="project" value="UniProtKB-UniRule"/>
</dbReference>
<keyword evidence="13" id="KW-0496">Mitochondrion</keyword>
<dbReference type="PANTHER" id="PTHR31803:SF3">
    <property type="entry name" value="ALTERNATIVE OXIDASE"/>
    <property type="match status" value="1"/>
</dbReference>
<feature type="region of interest" description="Disordered" evidence="18">
    <location>
        <begin position="31"/>
        <end position="60"/>
    </location>
</feature>
<evidence type="ECO:0000256" key="13">
    <source>
        <dbReference type="ARBA" id="ARBA00023128"/>
    </source>
</evidence>
<dbReference type="AlphaFoldDB" id="A0A1U7LLT5"/>
<comment type="similarity">
    <text evidence="2 17">Belongs to the alternative oxidase family.</text>
</comment>
<dbReference type="Gene3D" id="1.20.1260.140">
    <property type="entry name" value="Alternative oxidase"/>
    <property type="match status" value="1"/>
</dbReference>
<dbReference type="GO" id="GO:0009916">
    <property type="term" value="F:alternative oxidase activity"/>
    <property type="evidence" value="ECO:0007669"/>
    <property type="project" value="UniProtKB-UniRule"/>
</dbReference>
<evidence type="ECO:0000256" key="19">
    <source>
        <dbReference type="SAM" id="Phobius"/>
    </source>
</evidence>
<keyword evidence="12 16" id="KW-0408">Iron</keyword>
<reference evidence="20 21" key="1">
    <citation type="submission" date="2016-04" db="EMBL/GenBank/DDBJ databases">
        <title>Evolutionary innovation and constraint leading to complex multicellularity in the Ascomycota.</title>
        <authorList>
            <person name="Cisse O."/>
            <person name="Nguyen A."/>
            <person name="Hewitt D.A."/>
            <person name="Jedd G."/>
            <person name="Stajich J.E."/>
        </authorList>
    </citation>
    <scope>NUCLEOTIDE SEQUENCE [LARGE SCALE GENOMIC DNA]</scope>
    <source>
        <strain evidence="20 21">DAH-3</strain>
    </source>
</reference>
<gene>
    <name evidence="20" type="ORF">NEOLI_005133</name>
</gene>
<dbReference type="CDD" id="cd01053">
    <property type="entry name" value="AOX"/>
    <property type="match status" value="1"/>
</dbReference>
<feature type="binding site" evidence="16">
    <location>
        <position position="298"/>
    </location>
    <ligand>
        <name>Fe cation</name>
        <dbReference type="ChEBI" id="CHEBI:24875"/>
        <label>2</label>
    </ligand>
</feature>
<evidence type="ECO:0000256" key="1">
    <source>
        <dbReference type="ARBA" id="ARBA00004273"/>
    </source>
</evidence>
<evidence type="ECO:0000313" key="20">
    <source>
        <dbReference type="EMBL" id="OLL23626.1"/>
    </source>
</evidence>
<feature type="transmembrane region" description="Helical" evidence="19">
    <location>
        <begin position="208"/>
        <end position="231"/>
    </location>
</feature>
<dbReference type="OMA" id="RFLRWGM"/>
<keyword evidence="8" id="KW-0809">Transit peptide</keyword>
<evidence type="ECO:0000256" key="14">
    <source>
        <dbReference type="ARBA" id="ARBA00023136"/>
    </source>
</evidence>
<evidence type="ECO:0000256" key="5">
    <source>
        <dbReference type="ARBA" id="ARBA00022692"/>
    </source>
</evidence>
<keyword evidence="4 17" id="KW-0679">Respiratory chain</keyword>
<keyword evidence="14 17" id="KW-0472">Membrane</keyword>
<evidence type="ECO:0000256" key="15">
    <source>
        <dbReference type="ARBA" id="ARBA00025285"/>
    </source>
</evidence>
<dbReference type="STRING" id="1198029.A0A1U7LLT5"/>
<dbReference type="PANTHER" id="PTHR31803">
    <property type="entry name" value="ALTERNATIVE OXIDASE"/>
    <property type="match status" value="1"/>
</dbReference>
<dbReference type="InterPro" id="IPR002680">
    <property type="entry name" value="AOX"/>
</dbReference>
<dbReference type="Pfam" id="PF01786">
    <property type="entry name" value="AOX"/>
    <property type="match status" value="1"/>
</dbReference>
<feature type="binding site" evidence="16">
    <location>
        <position position="196"/>
    </location>
    <ligand>
        <name>Fe cation</name>
        <dbReference type="ChEBI" id="CHEBI:24875"/>
        <label>1</label>
    </ligand>
</feature>
<dbReference type="EMBL" id="LXFE01001403">
    <property type="protein sequence ID" value="OLL23626.1"/>
    <property type="molecule type" value="Genomic_DNA"/>
</dbReference>
<dbReference type="EC" id="1.-.-.-" evidence="17"/>
<dbReference type="FunFam" id="1.20.1260.140:FF:000002">
    <property type="entry name" value="Alternative oxidase"/>
    <property type="match status" value="1"/>
</dbReference>
<sequence>MFATYSMRCLAPKKVPPIYIGLARRCYATGGNESQGQNVRRSATQLNMPSSSKKSSEMTQVKVEDKPVALLPREWSYSHPVYSPEQVMHVEIAHRNAHTFSDWMALSAVRLLRFSFDLATGYKHDKGVATGEKKEAITSTMTASDWLRRIIFLESVAGVPGMVGGMARHLRSIRQLDRDRGWIETLLDESENERMHLMTFMTIRQPRAFMRLMILLGQGVFFNAYFLAYILSPRACHRFVGYLEEEAVITYTRCLSDIDGGRLDDWGKLPAPQIAKDYWSLSEDATLRDVLLVVRADESGHRSVNHTMANLSVRDKCPFGNYAEKVGMEMKSTGWEKEDVDNKL</sequence>
<feature type="binding site" evidence="16">
    <location>
        <position position="298"/>
    </location>
    <ligand>
        <name>Fe cation</name>
        <dbReference type="ChEBI" id="CHEBI:24875"/>
        <label>1</label>
    </ligand>
</feature>
<comment type="cofactor">
    <cofactor evidence="16 17">
        <name>Fe cation</name>
        <dbReference type="ChEBI" id="CHEBI:24875"/>
    </cofactor>
    <text evidence="16 17">Binds 2 iron ions per subunit.</text>
</comment>
<feature type="binding site" evidence="16">
    <location>
        <position position="301"/>
    </location>
    <ligand>
        <name>Fe cation</name>
        <dbReference type="ChEBI" id="CHEBI:24875"/>
        <label>2</label>
    </ligand>
</feature>
<evidence type="ECO:0000256" key="7">
    <source>
        <dbReference type="ARBA" id="ARBA00022792"/>
    </source>
</evidence>
<keyword evidence="7" id="KW-0999">Mitochondrion inner membrane</keyword>
<name>A0A1U7LLT5_NEOID</name>
<keyword evidence="6 16" id="KW-0479">Metal-binding</keyword>
<evidence type="ECO:0000256" key="11">
    <source>
        <dbReference type="ARBA" id="ARBA00023002"/>
    </source>
</evidence>
<evidence type="ECO:0000256" key="12">
    <source>
        <dbReference type="ARBA" id="ARBA00023004"/>
    </source>
</evidence>
<evidence type="ECO:0000256" key="17">
    <source>
        <dbReference type="RuleBase" id="RU003779"/>
    </source>
</evidence>
<feature type="binding site" evidence="16">
    <location>
        <position position="244"/>
    </location>
    <ligand>
        <name>Fe cation</name>
        <dbReference type="ChEBI" id="CHEBI:24875"/>
        <label>2</label>
    </ligand>
</feature>
<evidence type="ECO:0000256" key="3">
    <source>
        <dbReference type="ARBA" id="ARBA00022448"/>
    </source>
</evidence>
<keyword evidence="9 17" id="KW-0249">Electron transport</keyword>
<dbReference type="OrthoDB" id="16906at2759"/>
<comment type="subcellular location">
    <subcellularLocation>
        <location evidence="1">Mitochondrion inner membrane</location>
    </subcellularLocation>
</comment>
<comment type="caution">
    <text evidence="20">The sequence shown here is derived from an EMBL/GenBank/DDBJ whole genome shotgun (WGS) entry which is preliminary data.</text>
</comment>
<dbReference type="PIRSF" id="PIRSF005229">
    <property type="entry name" value="AOX"/>
    <property type="match status" value="1"/>
</dbReference>
<comment type="function">
    <text evidence="15">Catalyzes cyanide-resistant oxygen consumption. May increase respiration when the cytochrome respiratory pathway is restricted, or in response to low temperatures.</text>
</comment>
<evidence type="ECO:0000313" key="21">
    <source>
        <dbReference type="Proteomes" id="UP000186594"/>
    </source>
</evidence>
<evidence type="ECO:0000256" key="2">
    <source>
        <dbReference type="ARBA" id="ARBA00008388"/>
    </source>
</evidence>
<dbReference type="GO" id="GO:0005743">
    <property type="term" value="C:mitochondrial inner membrane"/>
    <property type="evidence" value="ECO:0007669"/>
    <property type="project" value="UniProtKB-SubCell"/>
</dbReference>
<keyword evidence="5 17" id="KW-0812">Transmembrane</keyword>
<dbReference type="Proteomes" id="UP000186594">
    <property type="component" value="Unassembled WGS sequence"/>
</dbReference>
<evidence type="ECO:0000256" key="4">
    <source>
        <dbReference type="ARBA" id="ARBA00022660"/>
    </source>
</evidence>
<proteinExistence type="inferred from homology"/>
<evidence type="ECO:0000256" key="18">
    <source>
        <dbReference type="SAM" id="MobiDB-lite"/>
    </source>
</evidence>
<accession>A0A1U7LLT5</accession>
<evidence type="ECO:0000256" key="16">
    <source>
        <dbReference type="PIRSR" id="PIRSR005229-1"/>
    </source>
</evidence>
<feature type="compositionally biased region" description="Polar residues" evidence="18">
    <location>
        <begin position="31"/>
        <end position="59"/>
    </location>
</feature>
<feature type="binding site" evidence="16">
    <location>
        <position position="154"/>
    </location>
    <ligand>
        <name>Fe cation</name>
        <dbReference type="ChEBI" id="CHEBI:24875"/>
        <label>1</label>
    </ligand>
</feature>
<dbReference type="GO" id="GO:0098803">
    <property type="term" value="C:respiratory chain complex"/>
    <property type="evidence" value="ECO:0007669"/>
    <property type="project" value="UniProtKB-UniRule"/>
</dbReference>
<organism evidence="20 21">
    <name type="scientific">Neolecta irregularis (strain DAH-3)</name>
    <dbReference type="NCBI Taxonomy" id="1198029"/>
    <lineage>
        <taxon>Eukaryota</taxon>
        <taxon>Fungi</taxon>
        <taxon>Dikarya</taxon>
        <taxon>Ascomycota</taxon>
        <taxon>Taphrinomycotina</taxon>
        <taxon>Neolectales</taxon>
        <taxon>Neolectaceae</taxon>
        <taxon>Neolecta</taxon>
    </lineage>
</organism>